<gene>
    <name evidence="1" type="ordered locus">Mhun_1455</name>
</gene>
<dbReference type="HOGENOM" id="CLU_179376_0_0_2"/>
<dbReference type="AlphaFoldDB" id="Q2FNJ2"/>
<sequence>MASNLALDDDLIKEAQRIGGVKTKKGVITEALIEYIQRRKQIEIISQFGTVDYDEDYDYKKYRNINENSC</sequence>
<dbReference type="Proteomes" id="UP000001941">
    <property type="component" value="Chromosome"/>
</dbReference>
<organism evidence="1 2">
    <name type="scientific">Methanospirillum hungatei JF-1 (strain ATCC 27890 / DSM 864 / NBRC 100397 / JF-1)</name>
    <dbReference type="NCBI Taxonomy" id="323259"/>
    <lineage>
        <taxon>Archaea</taxon>
        <taxon>Methanobacteriati</taxon>
        <taxon>Methanobacteriota</taxon>
        <taxon>Stenosarchaea group</taxon>
        <taxon>Methanomicrobia</taxon>
        <taxon>Methanomicrobiales</taxon>
        <taxon>Methanospirillaceae</taxon>
        <taxon>Methanospirillum</taxon>
    </lineage>
</organism>
<protein>
    <submittedName>
        <fullName evidence="1">Uncharacterized protein</fullName>
    </submittedName>
</protein>
<evidence type="ECO:0000313" key="2">
    <source>
        <dbReference type="Proteomes" id="UP000001941"/>
    </source>
</evidence>
<dbReference type="RefSeq" id="WP_011448458.1">
    <property type="nucleotide sequence ID" value="NC_007796.1"/>
</dbReference>
<accession>Q2FNJ2</accession>
<dbReference type="Pfam" id="PF09957">
    <property type="entry name" value="VapB_antitoxin"/>
    <property type="match status" value="1"/>
</dbReference>
<evidence type="ECO:0000313" key="1">
    <source>
        <dbReference type="EMBL" id="ABD41189.1"/>
    </source>
</evidence>
<dbReference type="EnsemblBacteria" id="ABD41189">
    <property type="protein sequence ID" value="ABD41189"/>
    <property type="gene ID" value="Mhun_1455"/>
</dbReference>
<dbReference type="EMBL" id="CP000254">
    <property type="protein sequence ID" value="ABD41189.1"/>
    <property type="molecule type" value="Genomic_DNA"/>
</dbReference>
<reference evidence="2" key="1">
    <citation type="journal article" date="2016" name="Stand. Genomic Sci.">
        <title>Complete genome sequence of Methanospirillum hungatei type strain JF1.</title>
        <authorList>
            <person name="Gunsalus R.P."/>
            <person name="Cook L.E."/>
            <person name="Crable B."/>
            <person name="Rohlin L."/>
            <person name="McDonald E."/>
            <person name="Mouttaki H."/>
            <person name="Sieber J.R."/>
            <person name="Poweleit N."/>
            <person name="Zhou H."/>
            <person name="Lapidus A.L."/>
            <person name="Daligault H.E."/>
            <person name="Land M."/>
            <person name="Gilna P."/>
            <person name="Ivanova N."/>
            <person name="Kyrpides N."/>
            <person name="Culley D.E."/>
            <person name="McInerney M.J."/>
        </authorList>
    </citation>
    <scope>NUCLEOTIDE SEQUENCE [LARGE SCALE GENOMIC DNA]</scope>
    <source>
        <strain evidence="2">ATCC 27890 / DSM 864 / NBRC 100397 / JF-1</strain>
    </source>
</reference>
<dbReference type="InParanoid" id="Q2FNJ2"/>
<dbReference type="KEGG" id="mhu:Mhun_1455"/>
<keyword evidence="2" id="KW-1185">Reference proteome</keyword>
<dbReference type="InterPro" id="IPR019239">
    <property type="entry name" value="VapB_antitoxin"/>
</dbReference>
<dbReference type="GeneID" id="3924513"/>
<proteinExistence type="predicted"/>
<name>Q2FNJ2_METHJ</name>